<organism evidence="9">
    <name type="scientific">uncultured Sulfurovum sp</name>
    <dbReference type="NCBI Taxonomy" id="269237"/>
    <lineage>
        <taxon>Bacteria</taxon>
        <taxon>Pseudomonadati</taxon>
        <taxon>Campylobacterota</taxon>
        <taxon>Epsilonproteobacteria</taxon>
        <taxon>Campylobacterales</taxon>
        <taxon>Sulfurovaceae</taxon>
        <taxon>Sulfurovum</taxon>
        <taxon>environmental samples</taxon>
    </lineage>
</organism>
<proteinExistence type="inferred from homology"/>
<dbReference type="Pfam" id="PF01850">
    <property type="entry name" value="PIN"/>
    <property type="match status" value="1"/>
</dbReference>
<comment type="cofactor">
    <cofactor evidence="1">
        <name>Mg(2+)</name>
        <dbReference type="ChEBI" id="CHEBI:18420"/>
    </cofactor>
</comment>
<evidence type="ECO:0000256" key="7">
    <source>
        <dbReference type="ARBA" id="ARBA00038093"/>
    </source>
</evidence>
<dbReference type="AlphaFoldDB" id="A0A6S6TAV7"/>
<evidence type="ECO:0000256" key="3">
    <source>
        <dbReference type="ARBA" id="ARBA00022722"/>
    </source>
</evidence>
<dbReference type="Gene3D" id="3.40.50.1010">
    <property type="entry name" value="5'-nuclease"/>
    <property type="match status" value="1"/>
</dbReference>
<sequence length="138" mass="16249">MKYLLDTNIISEFISKQPNEKVLEFINSLDENDIYLSVITIGEIKFGIEKVKSQTKKDTLSKWLYNNLLERFENRIVMIDTDIMLKWGKVNQYLQSVGKPMPIMDSLIASSCLTKEFTLITRNEKDFYHFELKIINPF</sequence>
<evidence type="ECO:0000256" key="5">
    <source>
        <dbReference type="ARBA" id="ARBA00022801"/>
    </source>
</evidence>
<name>A0A6S6TAV7_9BACT</name>
<evidence type="ECO:0000313" key="9">
    <source>
        <dbReference type="EMBL" id="CAA6816195.1"/>
    </source>
</evidence>
<evidence type="ECO:0000256" key="6">
    <source>
        <dbReference type="ARBA" id="ARBA00022842"/>
    </source>
</evidence>
<dbReference type="SUPFAM" id="SSF88723">
    <property type="entry name" value="PIN domain-like"/>
    <property type="match status" value="1"/>
</dbReference>
<dbReference type="GO" id="GO:0016787">
    <property type="term" value="F:hydrolase activity"/>
    <property type="evidence" value="ECO:0007669"/>
    <property type="project" value="UniProtKB-KW"/>
</dbReference>
<dbReference type="CDD" id="cd18746">
    <property type="entry name" value="PIN_VapC4-5_FitB-like"/>
    <property type="match status" value="1"/>
</dbReference>
<feature type="domain" description="PIN" evidence="8">
    <location>
        <begin position="3"/>
        <end position="129"/>
    </location>
</feature>
<dbReference type="InterPro" id="IPR050556">
    <property type="entry name" value="Type_II_TA_system_RNase"/>
</dbReference>
<keyword evidence="4" id="KW-0479">Metal-binding</keyword>
<evidence type="ECO:0000256" key="1">
    <source>
        <dbReference type="ARBA" id="ARBA00001946"/>
    </source>
</evidence>
<evidence type="ECO:0000259" key="8">
    <source>
        <dbReference type="Pfam" id="PF01850"/>
    </source>
</evidence>
<dbReference type="GO" id="GO:0004518">
    <property type="term" value="F:nuclease activity"/>
    <property type="evidence" value="ECO:0007669"/>
    <property type="project" value="UniProtKB-KW"/>
</dbReference>
<evidence type="ECO:0000256" key="2">
    <source>
        <dbReference type="ARBA" id="ARBA00022649"/>
    </source>
</evidence>
<keyword evidence="2" id="KW-1277">Toxin-antitoxin system</keyword>
<accession>A0A6S6TAV7</accession>
<dbReference type="InterPro" id="IPR002716">
    <property type="entry name" value="PIN_dom"/>
</dbReference>
<dbReference type="PANTHER" id="PTHR33653">
    <property type="entry name" value="RIBONUCLEASE VAPC2"/>
    <property type="match status" value="1"/>
</dbReference>
<keyword evidence="3" id="KW-0540">Nuclease</keyword>
<gene>
    <name evidence="9" type="ORF">HELGO_WM7208</name>
</gene>
<dbReference type="PANTHER" id="PTHR33653:SF1">
    <property type="entry name" value="RIBONUCLEASE VAPC2"/>
    <property type="match status" value="1"/>
</dbReference>
<protein>
    <recommendedName>
        <fullName evidence="8">PIN domain-containing protein</fullName>
    </recommendedName>
</protein>
<dbReference type="EMBL" id="CACVAX010000044">
    <property type="protein sequence ID" value="CAA6816195.1"/>
    <property type="molecule type" value="Genomic_DNA"/>
</dbReference>
<keyword evidence="6" id="KW-0460">Magnesium</keyword>
<keyword evidence="5" id="KW-0378">Hydrolase</keyword>
<evidence type="ECO:0000256" key="4">
    <source>
        <dbReference type="ARBA" id="ARBA00022723"/>
    </source>
</evidence>
<comment type="similarity">
    <text evidence="7">Belongs to the PINc/VapC protein family.</text>
</comment>
<dbReference type="InterPro" id="IPR029060">
    <property type="entry name" value="PIN-like_dom_sf"/>
</dbReference>
<reference evidence="9" key="1">
    <citation type="submission" date="2020-01" db="EMBL/GenBank/DDBJ databases">
        <authorList>
            <person name="Meier V. D."/>
            <person name="Meier V D."/>
        </authorList>
    </citation>
    <scope>NUCLEOTIDE SEQUENCE</scope>
    <source>
        <strain evidence="9">HLG_WM_MAG_04</strain>
    </source>
</reference>
<dbReference type="GO" id="GO:0046872">
    <property type="term" value="F:metal ion binding"/>
    <property type="evidence" value="ECO:0007669"/>
    <property type="project" value="UniProtKB-KW"/>
</dbReference>